<evidence type="ECO:0000313" key="3">
    <source>
        <dbReference type="Proteomes" id="UP001044222"/>
    </source>
</evidence>
<dbReference type="EMBL" id="JAFIRN010000003">
    <property type="protein sequence ID" value="KAG5852766.1"/>
    <property type="molecule type" value="Genomic_DNA"/>
</dbReference>
<dbReference type="Proteomes" id="UP001044222">
    <property type="component" value="Unassembled WGS sequence"/>
</dbReference>
<keyword evidence="3" id="KW-1185">Reference proteome</keyword>
<accession>A0A9D3MPR0</accession>
<dbReference type="AlphaFoldDB" id="A0A9D3MPR0"/>
<feature type="region of interest" description="Disordered" evidence="1">
    <location>
        <begin position="48"/>
        <end position="69"/>
    </location>
</feature>
<gene>
    <name evidence="2" type="ORF">ANANG_G00066050</name>
</gene>
<evidence type="ECO:0000313" key="2">
    <source>
        <dbReference type="EMBL" id="KAG5852766.1"/>
    </source>
</evidence>
<organism evidence="2 3">
    <name type="scientific">Anguilla anguilla</name>
    <name type="common">European freshwater eel</name>
    <name type="synonym">Muraena anguilla</name>
    <dbReference type="NCBI Taxonomy" id="7936"/>
    <lineage>
        <taxon>Eukaryota</taxon>
        <taxon>Metazoa</taxon>
        <taxon>Chordata</taxon>
        <taxon>Craniata</taxon>
        <taxon>Vertebrata</taxon>
        <taxon>Euteleostomi</taxon>
        <taxon>Actinopterygii</taxon>
        <taxon>Neopterygii</taxon>
        <taxon>Teleostei</taxon>
        <taxon>Anguilliformes</taxon>
        <taxon>Anguillidae</taxon>
        <taxon>Anguilla</taxon>
    </lineage>
</organism>
<sequence length="83" mass="9180">MLFSYIHKNSPLQVMPQHLNWIKFCRKQKPLQTQIMVCLGHLIQKKPCSSATHGSAKDTEGQGANANSGASDIDVCLFCFSCP</sequence>
<protein>
    <submittedName>
        <fullName evidence="2">Uncharacterized protein</fullName>
    </submittedName>
</protein>
<name>A0A9D3MPR0_ANGAN</name>
<proteinExistence type="predicted"/>
<reference evidence="2" key="1">
    <citation type="submission" date="2021-01" db="EMBL/GenBank/DDBJ databases">
        <title>A chromosome-scale assembly of European eel, Anguilla anguilla.</title>
        <authorList>
            <person name="Henkel C."/>
            <person name="Jong-Raadsen S.A."/>
            <person name="Dufour S."/>
            <person name="Weltzien F.-A."/>
            <person name="Palstra A.P."/>
            <person name="Pelster B."/>
            <person name="Spaink H.P."/>
            <person name="Van Den Thillart G.E."/>
            <person name="Jansen H."/>
            <person name="Zahm M."/>
            <person name="Klopp C."/>
            <person name="Cedric C."/>
            <person name="Louis A."/>
            <person name="Berthelot C."/>
            <person name="Parey E."/>
            <person name="Roest Crollius H."/>
            <person name="Montfort J."/>
            <person name="Robinson-Rechavi M."/>
            <person name="Bucao C."/>
            <person name="Bouchez O."/>
            <person name="Gislard M."/>
            <person name="Lluch J."/>
            <person name="Milhes M."/>
            <person name="Lampietro C."/>
            <person name="Lopez Roques C."/>
            <person name="Donnadieu C."/>
            <person name="Braasch I."/>
            <person name="Desvignes T."/>
            <person name="Postlethwait J."/>
            <person name="Bobe J."/>
            <person name="Guiguen Y."/>
            <person name="Dirks R."/>
        </authorList>
    </citation>
    <scope>NUCLEOTIDE SEQUENCE</scope>
    <source>
        <strain evidence="2">Tag_6206</strain>
        <tissue evidence="2">Liver</tissue>
    </source>
</reference>
<evidence type="ECO:0000256" key="1">
    <source>
        <dbReference type="SAM" id="MobiDB-lite"/>
    </source>
</evidence>
<comment type="caution">
    <text evidence="2">The sequence shown here is derived from an EMBL/GenBank/DDBJ whole genome shotgun (WGS) entry which is preliminary data.</text>
</comment>